<dbReference type="GO" id="GO:0016491">
    <property type="term" value="F:oxidoreductase activity"/>
    <property type="evidence" value="ECO:0007669"/>
    <property type="project" value="UniProtKB-KW"/>
</dbReference>
<feature type="transmembrane region" description="Helical" evidence="4">
    <location>
        <begin position="12"/>
        <end position="30"/>
    </location>
</feature>
<accession>A0AAW0C2I2</accession>
<evidence type="ECO:0000256" key="4">
    <source>
        <dbReference type="SAM" id="Phobius"/>
    </source>
</evidence>
<comment type="pathway">
    <text evidence="1">Mycotoxin biosynthesis.</text>
</comment>
<dbReference type="GO" id="GO:0043386">
    <property type="term" value="P:mycotoxin biosynthetic process"/>
    <property type="evidence" value="ECO:0007669"/>
    <property type="project" value="InterPro"/>
</dbReference>
<name>A0AAW0C2I2_9AGAR</name>
<evidence type="ECO:0000256" key="2">
    <source>
        <dbReference type="ARBA" id="ARBA00023002"/>
    </source>
</evidence>
<evidence type="ECO:0000256" key="3">
    <source>
        <dbReference type="ARBA" id="ARBA00035112"/>
    </source>
</evidence>
<keyword evidence="4" id="KW-0812">Transmembrane</keyword>
<keyword evidence="2" id="KW-0560">Oxidoreductase</keyword>
<reference evidence="5 6" key="1">
    <citation type="journal article" date="2024" name="J Genomics">
        <title>Draft genome sequencing and assembly of Favolaschia claudopus CIRM-BRFM 2984 isolated from oak limbs.</title>
        <authorList>
            <person name="Navarro D."/>
            <person name="Drula E."/>
            <person name="Chaduli D."/>
            <person name="Cazenave R."/>
            <person name="Ahrendt S."/>
            <person name="Wang J."/>
            <person name="Lipzen A."/>
            <person name="Daum C."/>
            <person name="Barry K."/>
            <person name="Grigoriev I.V."/>
            <person name="Favel A."/>
            <person name="Rosso M.N."/>
            <person name="Martin F."/>
        </authorList>
    </citation>
    <scope>NUCLEOTIDE SEQUENCE [LARGE SCALE GENOMIC DNA]</scope>
    <source>
        <strain evidence="5 6">CIRM-BRFM 2984</strain>
    </source>
</reference>
<dbReference type="EMBL" id="JAWWNJ010000023">
    <property type="protein sequence ID" value="KAK7032906.1"/>
    <property type="molecule type" value="Genomic_DNA"/>
</dbReference>
<keyword evidence="6" id="KW-1185">Reference proteome</keyword>
<dbReference type="PANTHER" id="PTHR33365:SF11">
    <property type="entry name" value="TAT PATHWAY SIGNAL SEQUENCE"/>
    <property type="match status" value="1"/>
</dbReference>
<keyword evidence="4" id="KW-1133">Transmembrane helix</keyword>
<proteinExistence type="inferred from homology"/>
<gene>
    <name evidence="5" type="ORF">R3P38DRAFT_2919662</name>
</gene>
<dbReference type="AlphaFoldDB" id="A0AAW0C2I2"/>
<dbReference type="Pfam" id="PF11807">
    <property type="entry name" value="UstYa"/>
    <property type="match status" value="1"/>
</dbReference>
<organism evidence="5 6">
    <name type="scientific">Favolaschia claudopus</name>
    <dbReference type="NCBI Taxonomy" id="2862362"/>
    <lineage>
        <taxon>Eukaryota</taxon>
        <taxon>Fungi</taxon>
        <taxon>Dikarya</taxon>
        <taxon>Basidiomycota</taxon>
        <taxon>Agaricomycotina</taxon>
        <taxon>Agaricomycetes</taxon>
        <taxon>Agaricomycetidae</taxon>
        <taxon>Agaricales</taxon>
        <taxon>Marasmiineae</taxon>
        <taxon>Mycenaceae</taxon>
        <taxon>Favolaschia</taxon>
    </lineage>
</organism>
<keyword evidence="4" id="KW-0472">Membrane</keyword>
<dbReference type="Proteomes" id="UP001362999">
    <property type="component" value="Unassembled WGS sequence"/>
</dbReference>
<evidence type="ECO:0000256" key="1">
    <source>
        <dbReference type="ARBA" id="ARBA00004685"/>
    </source>
</evidence>
<comment type="similarity">
    <text evidence="3">Belongs to the ustYa family.</text>
</comment>
<sequence>MLPTPPRFSSQALIFLLILLVVKAGSLLWLQQLARRSATRVHSYVGDDYPRAWPIPMAGPVLMPLENTRRYMIDGPESNQEWDAAVPGNGMIYLGEQKRKFSISMFHQLRCISHLRKEMFSAQKTGIMKPDSQLNQHCLNYMRQMLFCASDTILDEVLSPVSHPLVVPEFFECKDWSLIYDAVERNQRENRPS</sequence>
<dbReference type="PANTHER" id="PTHR33365">
    <property type="entry name" value="YALI0B05434P"/>
    <property type="match status" value="1"/>
</dbReference>
<comment type="caution">
    <text evidence="5">The sequence shown here is derived from an EMBL/GenBank/DDBJ whole genome shotgun (WGS) entry which is preliminary data.</text>
</comment>
<evidence type="ECO:0000313" key="5">
    <source>
        <dbReference type="EMBL" id="KAK7032906.1"/>
    </source>
</evidence>
<evidence type="ECO:0000313" key="6">
    <source>
        <dbReference type="Proteomes" id="UP001362999"/>
    </source>
</evidence>
<protein>
    <submittedName>
        <fullName evidence="5">N-acetyltransferase domain-containing protein</fullName>
    </submittedName>
</protein>
<dbReference type="InterPro" id="IPR021765">
    <property type="entry name" value="UstYa-like"/>
</dbReference>